<protein>
    <submittedName>
        <fullName evidence="3">Peptidase M60, enhancin and enhancin-like</fullName>
    </submittedName>
</protein>
<feature type="signal peptide" evidence="1">
    <location>
        <begin position="1"/>
        <end position="20"/>
    </location>
</feature>
<dbReference type="InterPro" id="IPR031161">
    <property type="entry name" value="Peptidase_M60_dom"/>
</dbReference>
<reference evidence="4" key="1">
    <citation type="submission" date="2016-10" db="EMBL/GenBank/DDBJ databases">
        <authorList>
            <person name="Varghese N."/>
            <person name="Submissions S."/>
        </authorList>
    </citation>
    <scope>NUCLEOTIDE SEQUENCE [LARGE SCALE GENOMIC DNA]</scope>
    <source>
        <strain evidence="4">DSM 18130</strain>
    </source>
</reference>
<sequence>MNLKTTLLLILACLAIQSFAQKFQKSALLKGINTLPMPDTGKFVSAFFSTNEQPQIIATHLLSSQVDVSATVMMSSALGKGHIFAIGSSEYFESKLLSDQNVQHLLKNIIQSVRNHPKKLKVAVTKTADASLINALKANNAQVYIADSSKLQPNTDIYFLTNDVKDTAALKVIEKYIADGGNLVYGSPYPYIFKHRDPNKSYLNDLIKINALLSKAGIFNAYTMFTAEHPKDSLTLTKEPFYLLLKNILSELAKPSPKPTSPTEYAYGIEPTLELAFSNNADTSMLIRKIKSALSISDSLPVPTLNKPLDISTAAKKAGYQFSKYIYEKSHNKENSTDFVYPESKSFPGEVPKNASRSTELIDIAVQVGSQGLAEPYPNYFRLHSTGVYVPAGEKVSIVIDPKYKSQYLKAQIGIHNDDLRHLDQLERSGFDLTRSFELEKDTTTIFSPYGGLLYIRIPDSSSLKSISIVANGVVKAPYYKLEKNNLTEWASIKNNPAPWTELATDKIILTVPTYRIKNLENPDSLLKLWDQVMDADADLAIISRTRTHPERIVIDNQVAYGYMFTVWDKIVAPNDESCELMLNEKMLKEKGSWGHFHELGHRHQFWGLDMDEVGEVTTNLYTMYVYDKVLKKGLYNHEGMESKDEVKQKINSYLQNQPTFEKWGKEPFTALCMYIQLIEHFGWESILKANKIYRDMDPRKYYQNELSNEERIDLWFTSISKATNSDLSSFFEIWKIPLSERAKKEAKAYKTWIPDEFATYLPHTDSQ</sequence>
<evidence type="ECO:0000313" key="4">
    <source>
        <dbReference type="Proteomes" id="UP000198836"/>
    </source>
</evidence>
<dbReference type="EMBL" id="FOJM01000023">
    <property type="protein sequence ID" value="SFA59680.1"/>
    <property type="molecule type" value="Genomic_DNA"/>
</dbReference>
<accession>A0A1I0U6Z7</accession>
<dbReference type="Pfam" id="PF17291">
    <property type="entry name" value="M60-like_N"/>
    <property type="match status" value="1"/>
</dbReference>
<evidence type="ECO:0000256" key="1">
    <source>
        <dbReference type="SAM" id="SignalP"/>
    </source>
</evidence>
<dbReference type="Pfam" id="PF13402">
    <property type="entry name" value="Peptidase_M60"/>
    <property type="match status" value="1"/>
</dbReference>
<dbReference type="InterPro" id="IPR051244">
    <property type="entry name" value="TCAF"/>
</dbReference>
<dbReference type="AlphaFoldDB" id="A0A1I0U6Z7"/>
<dbReference type="InterPro" id="IPR042279">
    <property type="entry name" value="Pep_M60_3"/>
</dbReference>
<dbReference type="InterPro" id="IPR035423">
    <property type="entry name" value="M60-like_N"/>
</dbReference>
<dbReference type="PANTHER" id="PTHR15730:SF5">
    <property type="entry name" value="SI:CH211-210B2.2-RELATED"/>
    <property type="match status" value="1"/>
</dbReference>
<dbReference type="Gene3D" id="2.60.120.1250">
    <property type="entry name" value="Peptidase M60, enhancin-like domain 1"/>
    <property type="match status" value="1"/>
</dbReference>
<evidence type="ECO:0000259" key="2">
    <source>
        <dbReference type="PROSITE" id="PS51723"/>
    </source>
</evidence>
<dbReference type="SMART" id="SM01276">
    <property type="entry name" value="M60-like"/>
    <property type="match status" value="1"/>
</dbReference>
<dbReference type="OrthoDB" id="606623at2"/>
<keyword evidence="1" id="KW-0732">Signal</keyword>
<dbReference type="STRING" id="332999.SAMN04488511_12323"/>
<gene>
    <name evidence="3" type="ORF">SAMN04488511_12323</name>
</gene>
<dbReference type="Gene3D" id="3.40.390.80">
    <property type="entry name" value="Peptidase M60, enhancin-like domain 2"/>
    <property type="match status" value="1"/>
</dbReference>
<keyword evidence="4" id="KW-1185">Reference proteome</keyword>
<dbReference type="PANTHER" id="PTHR15730">
    <property type="entry name" value="EXPERIMENTAL AUTOIMMUNE PROSTATITIS ANTIGEN 2-RELATED"/>
    <property type="match status" value="1"/>
</dbReference>
<dbReference type="Proteomes" id="UP000198836">
    <property type="component" value="Unassembled WGS sequence"/>
</dbReference>
<dbReference type="Gene3D" id="1.10.390.30">
    <property type="entry name" value="Peptidase M60, enhancin-like domain 3"/>
    <property type="match status" value="1"/>
</dbReference>
<name>A0A1I0U6Z7_9SPHI</name>
<feature type="chain" id="PRO_5011658063" evidence="1">
    <location>
        <begin position="21"/>
        <end position="768"/>
    </location>
</feature>
<dbReference type="RefSeq" id="WP_090987755.1">
    <property type="nucleotide sequence ID" value="NZ_FOJM01000023.1"/>
</dbReference>
<dbReference type="PROSITE" id="PS51723">
    <property type="entry name" value="PEPTIDASE_M60"/>
    <property type="match status" value="1"/>
</dbReference>
<evidence type="ECO:0000313" key="3">
    <source>
        <dbReference type="EMBL" id="SFA59680.1"/>
    </source>
</evidence>
<organism evidence="3 4">
    <name type="scientific">Pedobacter suwonensis</name>
    <dbReference type="NCBI Taxonomy" id="332999"/>
    <lineage>
        <taxon>Bacteria</taxon>
        <taxon>Pseudomonadati</taxon>
        <taxon>Bacteroidota</taxon>
        <taxon>Sphingobacteriia</taxon>
        <taxon>Sphingobacteriales</taxon>
        <taxon>Sphingobacteriaceae</taxon>
        <taxon>Pedobacter</taxon>
    </lineage>
</organism>
<feature type="domain" description="Peptidase M60" evidence="2">
    <location>
        <begin position="381"/>
        <end position="683"/>
    </location>
</feature>
<proteinExistence type="predicted"/>